<accession>A0A9J6D2T3</accession>
<dbReference type="AlphaFoldDB" id="A0A9J6D2T3"/>
<gene>
    <name evidence="1" type="ORF">HPB51_026485</name>
</gene>
<dbReference type="Proteomes" id="UP000821866">
    <property type="component" value="Unassembled WGS sequence"/>
</dbReference>
<organism evidence="1 2">
    <name type="scientific">Rhipicephalus microplus</name>
    <name type="common">Cattle tick</name>
    <name type="synonym">Boophilus microplus</name>
    <dbReference type="NCBI Taxonomy" id="6941"/>
    <lineage>
        <taxon>Eukaryota</taxon>
        <taxon>Metazoa</taxon>
        <taxon>Ecdysozoa</taxon>
        <taxon>Arthropoda</taxon>
        <taxon>Chelicerata</taxon>
        <taxon>Arachnida</taxon>
        <taxon>Acari</taxon>
        <taxon>Parasitiformes</taxon>
        <taxon>Ixodida</taxon>
        <taxon>Ixodoidea</taxon>
        <taxon>Ixodidae</taxon>
        <taxon>Rhipicephalinae</taxon>
        <taxon>Rhipicephalus</taxon>
        <taxon>Boophilus</taxon>
    </lineage>
</organism>
<keyword evidence="2" id="KW-1185">Reference proteome</keyword>
<comment type="caution">
    <text evidence="1">The sequence shown here is derived from an EMBL/GenBank/DDBJ whole genome shotgun (WGS) entry which is preliminary data.</text>
</comment>
<reference evidence="1" key="1">
    <citation type="journal article" date="2020" name="Cell">
        <title>Large-Scale Comparative Analyses of Tick Genomes Elucidate Their Genetic Diversity and Vector Capacities.</title>
        <authorList>
            <consortium name="Tick Genome and Microbiome Consortium (TIGMIC)"/>
            <person name="Jia N."/>
            <person name="Wang J."/>
            <person name="Shi W."/>
            <person name="Du L."/>
            <person name="Sun Y."/>
            <person name="Zhan W."/>
            <person name="Jiang J.F."/>
            <person name="Wang Q."/>
            <person name="Zhang B."/>
            <person name="Ji P."/>
            <person name="Bell-Sakyi L."/>
            <person name="Cui X.M."/>
            <person name="Yuan T.T."/>
            <person name="Jiang B.G."/>
            <person name="Yang W.F."/>
            <person name="Lam T.T."/>
            <person name="Chang Q.C."/>
            <person name="Ding S.J."/>
            <person name="Wang X.J."/>
            <person name="Zhu J.G."/>
            <person name="Ruan X.D."/>
            <person name="Zhao L."/>
            <person name="Wei J.T."/>
            <person name="Ye R.Z."/>
            <person name="Que T.C."/>
            <person name="Du C.H."/>
            <person name="Zhou Y.H."/>
            <person name="Cheng J.X."/>
            <person name="Dai P.F."/>
            <person name="Guo W.B."/>
            <person name="Han X.H."/>
            <person name="Huang E.J."/>
            <person name="Li L.F."/>
            <person name="Wei W."/>
            <person name="Gao Y.C."/>
            <person name="Liu J.Z."/>
            <person name="Shao H.Z."/>
            <person name="Wang X."/>
            <person name="Wang C.C."/>
            <person name="Yang T.C."/>
            <person name="Huo Q.B."/>
            <person name="Li W."/>
            <person name="Chen H.Y."/>
            <person name="Chen S.E."/>
            <person name="Zhou L.G."/>
            <person name="Ni X.B."/>
            <person name="Tian J.H."/>
            <person name="Sheng Y."/>
            <person name="Liu T."/>
            <person name="Pan Y.S."/>
            <person name="Xia L.Y."/>
            <person name="Li J."/>
            <person name="Zhao F."/>
            <person name="Cao W.C."/>
        </authorList>
    </citation>
    <scope>NUCLEOTIDE SEQUENCE</scope>
    <source>
        <strain evidence="1">Rmic-2018</strain>
    </source>
</reference>
<proteinExistence type="predicted"/>
<sequence>MGPWSGRLRDYAAYLVTIIPTCVHPSISCSLTFLLAKHPKPTPGRPRPVVHGRSTRWMFLLAELSLWNEFLWVANFELREVRPGRLALACLRGQVVPITSDMQRRHSFVLIHWLLMEHRCIESVELCESRITRNRFLFRDGLRLSRNLRHVKLCYYCSTTTHSETLSACYTPTSPR</sequence>
<reference evidence="1" key="2">
    <citation type="submission" date="2021-09" db="EMBL/GenBank/DDBJ databases">
        <authorList>
            <person name="Jia N."/>
            <person name="Wang J."/>
            <person name="Shi W."/>
            <person name="Du L."/>
            <person name="Sun Y."/>
            <person name="Zhan W."/>
            <person name="Jiang J."/>
            <person name="Wang Q."/>
            <person name="Zhang B."/>
            <person name="Ji P."/>
            <person name="Sakyi L.B."/>
            <person name="Cui X."/>
            <person name="Yuan T."/>
            <person name="Jiang B."/>
            <person name="Yang W."/>
            <person name="Lam T.T.-Y."/>
            <person name="Chang Q."/>
            <person name="Ding S."/>
            <person name="Wang X."/>
            <person name="Zhu J."/>
            <person name="Ruan X."/>
            <person name="Zhao L."/>
            <person name="Wei J."/>
            <person name="Que T."/>
            <person name="Du C."/>
            <person name="Cheng J."/>
            <person name="Dai P."/>
            <person name="Han X."/>
            <person name="Huang E."/>
            <person name="Gao Y."/>
            <person name="Liu J."/>
            <person name="Shao H."/>
            <person name="Ye R."/>
            <person name="Li L."/>
            <person name="Wei W."/>
            <person name="Wang X."/>
            <person name="Wang C."/>
            <person name="Huo Q."/>
            <person name="Li W."/>
            <person name="Guo W."/>
            <person name="Chen H."/>
            <person name="Chen S."/>
            <person name="Zhou L."/>
            <person name="Zhou L."/>
            <person name="Ni X."/>
            <person name="Tian J."/>
            <person name="Zhou Y."/>
            <person name="Sheng Y."/>
            <person name="Liu T."/>
            <person name="Pan Y."/>
            <person name="Xia L."/>
            <person name="Li J."/>
            <person name="Zhao F."/>
            <person name="Cao W."/>
        </authorList>
    </citation>
    <scope>NUCLEOTIDE SEQUENCE</scope>
    <source>
        <strain evidence="1">Rmic-2018</strain>
        <tissue evidence="1">Larvae</tissue>
    </source>
</reference>
<dbReference type="EMBL" id="JABSTU010000469">
    <property type="protein sequence ID" value="KAH7991007.1"/>
    <property type="molecule type" value="Genomic_DNA"/>
</dbReference>
<name>A0A9J6D2T3_RHIMP</name>
<protein>
    <submittedName>
        <fullName evidence="1">Uncharacterized protein</fullName>
    </submittedName>
</protein>
<evidence type="ECO:0000313" key="2">
    <source>
        <dbReference type="Proteomes" id="UP000821866"/>
    </source>
</evidence>
<evidence type="ECO:0000313" key="1">
    <source>
        <dbReference type="EMBL" id="KAH7991007.1"/>
    </source>
</evidence>